<dbReference type="OrthoDB" id="3362246at2759"/>
<sequence length="222" mass="21084">MMIKGFTTATVMAFVALAQSTMTINTPASIIVCQPAAVTWTGGTAPYFVSVIPAGQVAATPIEYLVDGASETSYTWNVNLAANTNITLALRDSTGAVVYSAPLVIQAGANTDCLNATATGNETGGAAAGTATGTGGSGSATENTAGSASPTTGGSNTAAGGSSGSATGAGSSATSAAAGETSKAAGAMGLSAPAGLVAVLAAGAGRCRPLNPPSANTSGSRR</sequence>
<organism evidence="3 4">
    <name type="scientific">Apiotrichum porosum</name>
    <dbReference type="NCBI Taxonomy" id="105984"/>
    <lineage>
        <taxon>Eukaryota</taxon>
        <taxon>Fungi</taxon>
        <taxon>Dikarya</taxon>
        <taxon>Basidiomycota</taxon>
        <taxon>Agaricomycotina</taxon>
        <taxon>Tremellomycetes</taxon>
        <taxon>Trichosporonales</taxon>
        <taxon>Trichosporonaceae</taxon>
        <taxon>Apiotrichum</taxon>
    </lineage>
</organism>
<feature type="chain" id="PRO_5019294108" evidence="2">
    <location>
        <begin position="19"/>
        <end position="222"/>
    </location>
</feature>
<dbReference type="RefSeq" id="XP_028477980.1">
    <property type="nucleotide sequence ID" value="XM_028621528.1"/>
</dbReference>
<evidence type="ECO:0000313" key="4">
    <source>
        <dbReference type="Proteomes" id="UP000279236"/>
    </source>
</evidence>
<dbReference type="PANTHER" id="PTHR37487:SF2">
    <property type="entry name" value="EXPRESSED PROTEIN"/>
    <property type="match status" value="1"/>
</dbReference>
<feature type="region of interest" description="Disordered" evidence="1">
    <location>
        <begin position="127"/>
        <end position="183"/>
    </location>
</feature>
<name>A0A427Y0F0_9TREE</name>
<proteinExistence type="predicted"/>
<dbReference type="STRING" id="105984.A0A427Y0F0"/>
<dbReference type="Proteomes" id="UP000279236">
    <property type="component" value="Unassembled WGS sequence"/>
</dbReference>
<feature type="compositionally biased region" description="Gly residues" evidence="1">
    <location>
        <begin position="127"/>
        <end position="138"/>
    </location>
</feature>
<gene>
    <name evidence="3" type="ORF">EHS24_006054</name>
</gene>
<reference evidence="3 4" key="1">
    <citation type="submission" date="2018-11" db="EMBL/GenBank/DDBJ databases">
        <title>Genome sequence of Apiotrichum porosum DSM 27194.</title>
        <authorList>
            <person name="Aliyu H."/>
            <person name="Gorte O."/>
            <person name="Ochsenreither K."/>
        </authorList>
    </citation>
    <scope>NUCLEOTIDE SEQUENCE [LARGE SCALE GENOMIC DNA]</scope>
    <source>
        <strain evidence="3 4">DSM 27194</strain>
    </source>
</reference>
<dbReference type="AlphaFoldDB" id="A0A427Y0F0"/>
<dbReference type="EMBL" id="RSCE01000003">
    <property type="protein sequence ID" value="RSH84532.1"/>
    <property type="molecule type" value="Genomic_DNA"/>
</dbReference>
<keyword evidence="4" id="KW-1185">Reference proteome</keyword>
<dbReference type="GeneID" id="39590597"/>
<evidence type="ECO:0000256" key="1">
    <source>
        <dbReference type="SAM" id="MobiDB-lite"/>
    </source>
</evidence>
<evidence type="ECO:0000256" key="2">
    <source>
        <dbReference type="SAM" id="SignalP"/>
    </source>
</evidence>
<comment type="caution">
    <text evidence="3">The sequence shown here is derived from an EMBL/GenBank/DDBJ whole genome shotgun (WGS) entry which is preliminary data.</text>
</comment>
<feature type="compositionally biased region" description="Low complexity" evidence="1">
    <location>
        <begin position="139"/>
        <end position="183"/>
    </location>
</feature>
<accession>A0A427Y0F0</accession>
<dbReference type="PANTHER" id="PTHR37487">
    <property type="entry name" value="CHROMOSOME 1, WHOLE GENOME SHOTGUN SEQUENCE"/>
    <property type="match status" value="1"/>
</dbReference>
<protein>
    <submittedName>
        <fullName evidence="3">Uncharacterized protein</fullName>
    </submittedName>
</protein>
<keyword evidence="2" id="KW-0732">Signal</keyword>
<evidence type="ECO:0000313" key="3">
    <source>
        <dbReference type="EMBL" id="RSH84532.1"/>
    </source>
</evidence>
<feature type="signal peptide" evidence="2">
    <location>
        <begin position="1"/>
        <end position="18"/>
    </location>
</feature>